<keyword evidence="3" id="KW-1185">Reference proteome</keyword>
<dbReference type="Proteomes" id="UP000678499">
    <property type="component" value="Unassembled WGS sequence"/>
</dbReference>
<feature type="region of interest" description="Disordered" evidence="1">
    <location>
        <begin position="83"/>
        <end position="117"/>
    </location>
</feature>
<reference evidence="2" key="1">
    <citation type="submission" date="2020-11" db="EMBL/GenBank/DDBJ databases">
        <authorList>
            <person name="Tran Van P."/>
        </authorList>
    </citation>
    <scope>NUCLEOTIDE SEQUENCE</scope>
</reference>
<proteinExistence type="predicted"/>
<feature type="region of interest" description="Disordered" evidence="1">
    <location>
        <begin position="1"/>
        <end position="21"/>
    </location>
</feature>
<protein>
    <submittedName>
        <fullName evidence="2">Uncharacterized protein</fullName>
    </submittedName>
</protein>
<dbReference type="AlphaFoldDB" id="A0A7R9BQH0"/>
<evidence type="ECO:0000256" key="1">
    <source>
        <dbReference type="SAM" id="MobiDB-lite"/>
    </source>
</evidence>
<dbReference type="EMBL" id="OA883165">
    <property type="protein sequence ID" value="CAD7278146.1"/>
    <property type="molecule type" value="Genomic_DNA"/>
</dbReference>
<accession>A0A7R9BQH0</accession>
<feature type="non-terminal residue" evidence="2">
    <location>
        <position position="146"/>
    </location>
</feature>
<evidence type="ECO:0000313" key="3">
    <source>
        <dbReference type="Proteomes" id="UP000678499"/>
    </source>
</evidence>
<organism evidence="2">
    <name type="scientific">Notodromas monacha</name>
    <dbReference type="NCBI Taxonomy" id="399045"/>
    <lineage>
        <taxon>Eukaryota</taxon>
        <taxon>Metazoa</taxon>
        <taxon>Ecdysozoa</taxon>
        <taxon>Arthropoda</taxon>
        <taxon>Crustacea</taxon>
        <taxon>Oligostraca</taxon>
        <taxon>Ostracoda</taxon>
        <taxon>Podocopa</taxon>
        <taxon>Podocopida</taxon>
        <taxon>Cypridocopina</taxon>
        <taxon>Cypridoidea</taxon>
        <taxon>Cyprididae</taxon>
        <taxon>Notodromas</taxon>
    </lineage>
</organism>
<name>A0A7R9BQH0_9CRUS</name>
<sequence length="146" mass="16055">MGMEEMTHLDDPLAGSSGRTTLWQDPLEGMNPRDICHDPLHHWAQQQGGAQSNKTSAWASCPRDHHMNQECDQGRRINLKLSRNQEGYSGRGNPSGKLNLRFNDGIQEPRGEPGGVCGKENPSVKLDLEFNDGFPVGGAGKLRPPQ</sequence>
<dbReference type="EMBL" id="CAJPEX010001128">
    <property type="protein sequence ID" value="CAG0918298.1"/>
    <property type="molecule type" value="Genomic_DNA"/>
</dbReference>
<evidence type="ECO:0000313" key="2">
    <source>
        <dbReference type="EMBL" id="CAD7278146.1"/>
    </source>
</evidence>
<feature type="compositionally biased region" description="Basic and acidic residues" evidence="1">
    <location>
        <begin position="1"/>
        <end position="11"/>
    </location>
</feature>
<gene>
    <name evidence="2" type="ORF">NMOB1V02_LOCUS5857</name>
</gene>